<dbReference type="GO" id="GO:0031124">
    <property type="term" value="P:mRNA 3'-end processing"/>
    <property type="evidence" value="ECO:0007669"/>
    <property type="project" value="TreeGrafter"/>
</dbReference>
<proteinExistence type="predicted"/>
<evidence type="ECO:0000256" key="1">
    <source>
        <dbReference type="SAM" id="MobiDB-lite"/>
    </source>
</evidence>
<gene>
    <name evidence="3" type="ORF">g.7188</name>
</gene>
<feature type="region of interest" description="Disordered" evidence="1">
    <location>
        <begin position="134"/>
        <end position="179"/>
    </location>
</feature>
<feature type="region of interest" description="Disordered" evidence="1">
    <location>
        <begin position="275"/>
        <end position="312"/>
    </location>
</feature>
<dbReference type="InterPro" id="IPR006569">
    <property type="entry name" value="CID_dom"/>
</dbReference>
<organism evidence="3">
    <name type="scientific">Auxenochlorella protothecoides</name>
    <name type="common">Green microalga</name>
    <name type="synonym">Chlorella protothecoides</name>
    <dbReference type="NCBI Taxonomy" id="3075"/>
    <lineage>
        <taxon>Eukaryota</taxon>
        <taxon>Viridiplantae</taxon>
        <taxon>Chlorophyta</taxon>
        <taxon>core chlorophytes</taxon>
        <taxon>Trebouxiophyceae</taxon>
        <taxon>Chlorellales</taxon>
        <taxon>Chlorellaceae</taxon>
        <taxon>Auxenochlorella</taxon>
    </lineage>
</organism>
<evidence type="ECO:0000313" key="3">
    <source>
        <dbReference type="EMBL" id="JAT69034.1"/>
    </source>
</evidence>
<dbReference type="SUPFAM" id="SSF48464">
    <property type="entry name" value="ENTH/VHS domain"/>
    <property type="match status" value="1"/>
</dbReference>
<reference evidence="3" key="1">
    <citation type="submission" date="2015-08" db="EMBL/GenBank/DDBJ databases">
        <authorList>
            <person name="Babu N.S."/>
            <person name="Beckwith C.J."/>
            <person name="Beseler K.G."/>
            <person name="Brison A."/>
            <person name="Carone J.V."/>
            <person name="Caskin T.P."/>
            <person name="Diamond M."/>
            <person name="Durham M.E."/>
            <person name="Foxe J.M."/>
            <person name="Go M."/>
            <person name="Henderson B.A."/>
            <person name="Jones I.B."/>
            <person name="McGettigan J.A."/>
            <person name="Micheletti S.J."/>
            <person name="Nasrallah M.E."/>
            <person name="Ortiz D."/>
            <person name="Piller C.R."/>
            <person name="Privatt S.R."/>
            <person name="Schneider S.L."/>
            <person name="Sharp S."/>
            <person name="Smith T.C."/>
            <person name="Stanton J.D."/>
            <person name="Ullery H.E."/>
            <person name="Wilson R.J."/>
            <person name="Serrano M.G."/>
            <person name="Buck G."/>
            <person name="Lee V."/>
            <person name="Wang Y."/>
            <person name="Carvalho R."/>
            <person name="Voegtly L."/>
            <person name="Shi R."/>
            <person name="Duckworth R."/>
            <person name="Johnson A."/>
            <person name="Loviza R."/>
            <person name="Walstead R."/>
            <person name="Shah Z."/>
            <person name="Kiflezghi M."/>
            <person name="Wade K."/>
            <person name="Ball S.L."/>
            <person name="Bradley K.W."/>
            <person name="Asai D.J."/>
            <person name="Bowman C.A."/>
            <person name="Russell D.A."/>
            <person name="Pope W.H."/>
            <person name="Jacobs-Sera D."/>
            <person name="Hendrix R.W."/>
            <person name="Hatfull G.F."/>
        </authorList>
    </citation>
    <scope>NUCLEOTIDE SEQUENCE</scope>
</reference>
<feature type="domain" description="CID" evidence="2">
    <location>
        <begin position="1"/>
        <end position="132"/>
    </location>
</feature>
<dbReference type="Gene3D" id="1.25.40.90">
    <property type="match status" value="1"/>
</dbReference>
<dbReference type="CDD" id="cd16981">
    <property type="entry name" value="CID_RPRD_like"/>
    <property type="match status" value="1"/>
</dbReference>
<dbReference type="EMBL" id="GDKF01009588">
    <property type="protein sequence ID" value="JAT69034.1"/>
    <property type="molecule type" value="Transcribed_RNA"/>
</dbReference>
<dbReference type="InterPro" id="IPR008942">
    <property type="entry name" value="ENTH_VHS"/>
</dbReference>
<dbReference type="Pfam" id="PF04818">
    <property type="entry name" value="CID"/>
    <property type="match status" value="1"/>
</dbReference>
<dbReference type="PANTHER" id="PTHR12460:SF0">
    <property type="entry name" value="CID DOMAIN-CONTAINING PROTEIN-RELATED"/>
    <property type="match status" value="1"/>
</dbReference>
<accession>A0A1D1ZPX5</accession>
<dbReference type="PROSITE" id="PS51391">
    <property type="entry name" value="CID"/>
    <property type="match status" value="1"/>
</dbReference>
<feature type="region of interest" description="Disordered" evidence="1">
    <location>
        <begin position="348"/>
        <end position="379"/>
    </location>
</feature>
<dbReference type="AlphaFoldDB" id="A0A1D1ZPX5"/>
<evidence type="ECO:0000259" key="2">
    <source>
        <dbReference type="PROSITE" id="PS51391"/>
    </source>
</evidence>
<feature type="compositionally biased region" description="Low complexity" evidence="1">
    <location>
        <begin position="356"/>
        <end position="370"/>
    </location>
</feature>
<dbReference type="GO" id="GO:0000993">
    <property type="term" value="F:RNA polymerase II complex binding"/>
    <property type="evidence" value="ECO:0007669"/>
    <property type="project" value="TreeGrafter"/>
</dbReference>
<name>A0A1D1ZPX5_AUXPR</name>
<dbReference type="SMART" id="SM00582">
    <property type="entry name" value="RPR"/>
    <property type="match status" value="1"/>
</dbReference>
<sequence>MELNEAVFRDKLRTLNSSSASIEGTSTWVCYHRAHAQRVAVVWEEVFSKADQPKRLALVYLASDIIQNSRRKGPEFASEFLKVAPRALRHMLARADAATAGRVRRVIGVWRDRKVFGSAAGRALDELLDDAAGSGAPGAGGPGTAVPGAPHGAPGPGGYHNPPAPGDNDGRSDSPTPVAPEDLLRLLQAAQAARQESAASAASLARVPLQAARSTLDPGAVAAAHAALTAALGAARAEAEAVHAAAAAAGAAAQRLLRQEAGARGAAEKLGEQLAELERATSSPPSPDASPAAAARPGGGPGATSEGPHTTAATREEAAALAAALANRDPSELLELVRGLGAEQQAQLVAAQRGGVQPAQPAHVPTAAAAEEYDPDDPF</sequence>
<protein>
    <recommendedName>
        <fullName evidence="2">CID domain-containing protein</fullName>
    </recommendedName>
</protein>
<dbReference type="PANTHER" id="PTHR12460">
    <property type="entry name" value="CYCLIN-DEPENDENT KINASE INHIBITOR-RELATED PROTEIN"/>
    <property type="match status" value="1"/>
</dbReference>